<proteinExistence type="predicted"/>
<evidence type="ECO:0000313" key="4">
    <source>
        <dbReference type="Proteomes" id="UP000653076"/>
    </source>
</evidence>
<dbReference type="Gene3D" id="3.40.50.2000">
    <property type="entry name" value="Glycogen Phosphorylase B"/>
    <property type="match status" value="2"/>
</dbReference>
<dbReference type="Proteomes" id="UP000653076">
    <property type="component" value="Unassembled WGS sequence"/>
</dbReference>
<comment type="caution">
    <text evidence="3">The sequence shown here is derived from an EMBL/GenBank/DDBJ whole genome shotgun (WGS) entry which is preliminary data.</text>
</comment>
<dbReference type="PANTHER" id="PTHR30160">
    <property type="entry name" value="TETRAACYLDISACCHARIDE 4'-KINASE-RELATED"/>
    <property type="match status" value="1"/>
</dbReference>
<dbReference type="InterPro" id="IPR051199">
    <property type="entry name" value="LPS_LOS_Heptosyltrfase"/>
</dbReference>
<keyword evidence="2" id="KW-0808">Transferase</keyword>
<dbReference type="Pfam" id="PF01075">
    <property type="entry name" value="Glyco_transf_9"/>
    <property type="match status" value="1"/>
</dbReference>
<reference evidence="3 4" key="1">
    <citation type="submission" date="2021-01" db="EMBL/GenBank/DDBJ databases">
        <title>Whole genome shotgun sequence of Verrucosispora qiuiae NBRC 106684.</title>
        <authorList>
            <person name="Komaki H."/>
            <person name="Tamura T."/>
        </authorList>
    </citation>
    <scope>NUCLEOTIDE SEQUENCE [LARGE SCALE GENOMIC DNA]</scope>
    <source>
        <strain evidence="3 4">NBRC 106684</strain>
    </source>
</reference>
<evidence type="ECO:0000256" key="2">
    <source>
        <dbReference type="ARBA" id="ARBA00022679"/>
    </source>
</evidence>
<keyword evidence="4" id="KW-1185">Reference proteome</keyword>
<dbReference type="CDD" id="cd03789">
    <property type="entry name" value="GT9_LPS_heptosyltransferase"/>
    <property type="match status" value="1"/>
</dbReference>
<dbReference type="RefSeq" id="WP_204037331.1">
    <property type="nucleotide sequence ID" value="NZ_BOPC01000087.1"/>
</dbReference>
<sequence length="345" mass="36721">MAGERYRDILVVDLLGGLGDLVMLLPAIHGLARGHRGAALRVVTHAPGSDLLRHDPAVTRVHVAPDGPGTAGAAVARALAEHQPDLAVTTTRYDRIPELLAASGARCVTDLWRRPPPDELVGSRYLRILYDEGLLGADALGLFPQVRLRPEERALGEETLAGLLPDPVRRPPVLLVPDAGMAVKRWPPRSWRTLAGRLGELGFPVLTVTAGPPAPVLPPGDLRHLAACFAAVARRGGAVVGGDTGPVRLAAAVGARTVALFGPTLASRYGLGVDTVREIQGLPDCPHRQPTAITEQVCWWDARCPLSPDGPACMSDIDPGQVARRILSLLEAASPAEQWRMPRRC</sequence>
<keyword evidence="1" id="KW-0328">Glycosyltransferase</keyword>
<name>A0ABQ4JK21_9ACTN</name>
<accession>A0ABQ4JK21</accession>
<dbReference type="InterPro" id="IPR002201">
    <property type="entry name" value="Glyco_trans_9"/>
</dbReference>
<organism evidence="3 4">
    <name type="scientific">Micromonospora qiuiae</name>
    <dbReference type="NCBI Taxonomy" id="502268"/>
    <lineage>
        <taxon>Bacteria</taxon>
        <taxon>Bacillati</taxon>
        <taxon>Actinomycetota</taxon>
        <taxon>Actinomycetes</taxon>
        <taxon>Micromonosporales</taxon>
        <taxon>Micromonosporaceae</taxon>
        <taxon>Micromonospora</taxon>
    </lineage>
</organism>
<evidence type="ECO:0000313" key="3">
    <source>
        <dbReference type="EMBL" id="GIJ29889.1"/>
    </source>
</evidence>
<dbReference type="SUPFAM" id="SSF53756">
    <property type="entry name" value="UDP-Glycosyltransferase/glycogen phosphorylase"/>
    <property type="match status" value="1"/>
</dbReference>
<protein>
    <submittedName>
        <fullName evidence="3">Heptosyltransferase</fullName>
    </submittedName>
</protein>
<evidence type="ECO:0000256" key="1">
    <source>
        <dbReference type="ARBA" id="ARBA00022676"/>
    </source>
</evidence>
<dbReference type="EMBL" id="BOPC01000087">
    <property type="protein sequence ID" value="GIJ29889.1"/>
    <property type="molecule type" value="Genomic_DNA"/>
</dbReference>
<gene>
    <name evidence="3" type="ORF">Vqi01_50510</name>
</gene>